<gene>
    <name evidence="9" type="ORF">ACD_71C00005G0001</name>
</gene>
<dbReference type="PANTHER" id="PTHR30636">
    <property type="entry name" value="UPF0701 PROTEIN YICC"/>
    <property type="match status" value="1"/>
</dbReference>
<feature type="domain" description="Endoribonuclease YicC-like N-terminal" evidence="7">
    <location>
        <begin position="22"/>
        <end position="176"/>
    </location>
</feature>
<feature type="non-terminal residue" evidence="9">
    <location>
        <position position="1"/>
    </location>
</feature>
<name>K1Z6E3_9BACT</name>
<feature type="coiled-coil region" evidence="6">
    <location>
        <begin position="205"/>
        <end position="232"/>
    </location>
</feature>
<evidence type="ECO:0000256" key="5">
    <source>
        <dbReference type="ARBA" id="ARBA00035648"/>
    </source>
</evidence>
<evidence type="ECO:0000256" key="4">
    <source>
        <dbReference type="ARBA" id="ARBA00022801"/>
    </source>
</evidence>
<evidence type="ECO:0000256" key="6">
    <source>
        <dbReference type="SAM" id="Coils"/>
    </source>
</evidence>
<evidence type="ECO:0000259" key="8">
    <source>
        <dbReference type="Pfam" id="PF08340"/>
    </source>
</evidence>
<feature type="domain" description="Endoribonuclease YicC-like C-terminal" evidence="8">
    <location>
        <begin position="194"/>
        <end position="314"/>
    </location>
</feature>
<dbReference type="InterPro" id="IPR013551">
    <property type="entry name" value="YicC-like_C"/>
</dbReference>
<evidence type="ECO:0000313" key="9">
    <source>
        <dbReference type="EMBL" id="EKD44791.1"/>
    </source>
</evidence>
<comment type="caution">
    <text evidence="9">The sequence shown here is derived from an EMBL/GenBank/DDBJ whole genome shotgun (WGS) entry which is preliminary data.</text>
</comment>
<protein>
    <submittedName>
        <fullName evidence="9">YicC protein</fullName>
    </submittedName>
</protein>
<keyword evidence="4" id="KW-0378">Hydrolase</keyword>
<keyword evidence="3" id="KW-0255">Endonuclease</keyword>
<proteinExistence type="inferred from homology"/>
<dbReference type="AlphaFoldDB" id="K1Z6E3"/>
<keyword evidence="2" id="KW-0540">Nuclease</keyword>
<evidence type="ECO:0000259" key="7">
    <source>
        <dbReference type="Pfam" id="PF03755"/>
    </source>
</evidence>
<dbReference type="InterPro" id="IPR005229">
    <property type="entry name" value="YicC/YloC-like"/>
</dbReference>
<keyword evidence="6" id="KW-0175">Coiled coil</keyword>
<dbReference type="EMBL" id="AMFJ01028736">
    <property type="protein sequence ID" value="EKD44791.1"/>
    <property type="molecule type" value="Genomic_DNA"/>
</dbReference>
<dbReference type="GO" id="GO:0016787">
    <property type="term" value="F:hydrolase activity"/>
    <property type="evidence" value="ECO:0007669"/>
    <property type="project" value="UniProtKB-KW"/>
</dbReference>
<organism evidence="9">
    <name type="scientific">uncultured bacterium</name>
    <name type="common">gcode 4</name>
    <dbReference type="NCBI Taxonomy" id="1234023"/>
    <lineage>
        <taxon>Bacteria</taxon>
        <taxon>environmental samples</taxon>
    </lineage>
</organism>
<dbReference type="NCBIfam" id="TIGR00255">
    <property type="entry name" value="YicC/YloC family endoribonuclease"/>
    <property type="match status" value="1"/>
</dbReference>
<dbReference type="GO" id="GO:0004521">
    <property type="term" value="F:RNA endonuclease activity"/>
    <property type="evidence" value="ECO:0007669"/>
    <property type="project" value="InterPro"/>
</dbReference>
<evidence type="ECO:0000256" key="3">
    <source>
        <dbReference type="ARBA" id="ARBA00022759"/>
    </source>
</evidence>
<evidence type="ECO:0000256" key="1">
    <source>
        <dbReference type="ARBA" id="ARBA00001968"/>
    </source>
</evidence>
<comment type="cofactor">
    <cofactor evidence="1">
        <name>a divalent metal cation</name>
        <dbReference type="ChEBI" id="CHEBI:60240"/>
    </cofactor>
</comment>
<evidence type="ECO:0000256" key="2">
    <source>
        <dbReference type="ARBA" id="ARBA00022722"/>
    </source>
</evidence>
<sequence>LCKPCGVCYNLMMYQHMEVIMIYSMTGFGRGEFSNDAFDVTLEIKSVNNRYCDIIIKMPKKLNVFEERIKNVIKTKLSRGRIEVYINFDEKSYDNYEVLANFDILDKYVNVYREIKERYGIKEDLSLNLLTRIQEGIDVSYLKRGEEEYWEALEPALLIAISKISEMREQEGQKLKEDILEKTDHIKMILQKIEVLSPQILEAYKNKTKERISELLKEMNAAIDEVRLANELAIYGDKTNINEEIVRIHSHLGQISTILEDSDPIGRKLDFLIQELNREVNTIGSKSPDIDISNLVIDLKSDIEQIREQIQNIE</sequence>
<accession>K1Z6E3</accession>
<comment type="similarity">
    <text evidence="5">Belongs to the YicC/YloC family.</text>
</comment>
<dbReference type="PANTHER" id="PTHR30636:SF3">
    <property type="entry name" value="UPF0701 PROTEIN YICC"/>
    <property type="match status" value="1"/>
</dbReference>
<dbReference type="Pfam" id="PF03755">
    <property type="entry name" value="YicC-like_N"/>
    <property type="match status" value="1"/>
</dbReference>
<reference evidence="9" key="1">
    <citation type="journal article" date="2012" name="Science">
        <title>Fermentation, hydrogen, and sulfur metabolism in multiple uncultivated bacterial phyla.</title>
        <authorList>
            <person name="Wrighton K.C."/>
            <person name="Thomas B.C."/>
            <person name="Sharon I."/>
            <person name="Miller C.S."/>
            <person name="Castelle C.J."/>
            <person name="VerBerkmoes N.C."/>
            <person name="Wilkins M.J."/>
            <person name="Hettich R.L."/>
            <person name="Lipton M.S."/>
            <person name="Williams K.H."/>
            <person name="Long P.E."/>
            <person name="Banfield J.F."/>
        </authorList>
    </citation>
    <scope>NUCLEOTIDE SEQUENCE [LARGE SCALE GENOMIC DNA]</scope>
</reference>
<dbReference type="InterPro" id="IPR013527">
    <property type="entry name" value="YicC-like_N"/>
</dbReference>
<dbReference type="Pfam" id="PF08340">
    <property type="entry name" value="YicC-like_C"/>
    <property type="match status" value="1"/>
</dbReference>